<organism evidence="2 3">
    <name type="scientific">Oryza sativa subsp. japonica</name>
    <name type="common">Rice</name>
    <dbReference type="NCBI Taxonomy" id="39947"/>
    <lineage>
        <taxon>Eukaryota</taxon>
        <taxon>Viridiplantae</taxon>
        <taxon>Streptophyta</taxon>
        <taxon>Embryophyta</taxon>
        <taxon>Tracheophyta</taxon>
        <taxon>Spermatophyta</taxon>
        <taxon>Magnoliopsida</taxon>
        <taxon>Liliopsida</taxon>
        <taxon>Poales</taxon>
        <taxon>Poaceae</taxon>
        <taxon>BOP clade</taxon>
        <taxon>Oryzoideae</taxon>
        <taxon>Oryzeae</taxon>
        <taxon>Oryzinae</taxon>
        <taxon>Oryza</taxon>
        <taxon>Oryza sativa</taxon>
    </lineage>
</organism>
<keyword evidence="3" id="KW-1185">Reference proteome</keyword>
<evidence type="ECO:0000313" key="2">
    <source>
        <dbReference type="EMBL" id="BAS87958.1"/>
    </source>
</evidence>
<proteinExistence type="predicted"/>
<reference evidence="2 3" key="2">
    <citation type="journal article" date="2013" name="Plant Cell Physiol.">
        <title>Rice Annotation Project Database (RAP-DB): an integrative and interactive database for rice genomics.</title>
        <authorList>
            <person name="Sakai H."/>
            <person name="Lee S.S."/>
            <person name="Tanaka T."/>
            <person name="Numa H."/>
            <person name="Kim J."/>
            <person name="Kawahara Y."/>
            <person name="Wakimoto H."/>
            <person name="Yang C.C."/>
            <person name="Iwamoto M."/>
            <person name="Abe T."/>
            <person name="Yamada Y."/>
            <person name="Muto A."/>
            <person name="Inokuchi H."/>
            <person name="Ikemura T."/>
            <person name="Matsumoto T."/>
            <person name="Sasaki T."/>
            <person name="Itoh T."/>
        </authorList>
    </citation>
    <scope>NUCLEOTIDE SEQUENCE [LARGE SCALE GENOMIC DNA]</scope>
    <source>
        <strain evidence="3">cv. Nipponbare</strain>
    </source>
</reference>
<name>A0A0P0W745_ORYSJ</name>
<protein>
    <submittedName>
        <fullName evidence="2">Os04g0180801 protein</fullName>
    </submittedName>
</protein>
<evidence type="ECO:0000313" key="3">
    <source>
        <dbReference type="Proteomes" id="UP000059680"/>
    </source>
</evidence>
<gene>
    <name evidence="2" type="ordered locus">Os04g0180801</name>
    <name evidence="2" type="ORF">OSNPB_040180801</name>
</gene>
<evidence type="ECO:0000256" key="1">
    <source>
        <dbReference type="SAM" id="MobiDB-lite"/>
    </source>
</evidence>
<accession>A0A0P0W745</accession>
<dbReference type="Proteomes" id="UP000059680">
    <property type="component" value="Chromosome 4"/>
</dbReference>
<feature type="region of interest" description="Disordered" evidence="1">
    <location>
        <begin position="56"/>
        <end position="78"/>
    </location>
</feature>
<sequence>MRRRGVAVAGTNDMVIAAVVTGKMATLRKKSNFDYDMKFEEDYKLQLNHWCKKRQMSNEAKAKPAARRAGMAVRNFRC</sequence>
<dbReference type="AlphaFoldDB" id="A0A0P0W745"/>
<dbReference type="PaxDb" id="39947-A0A0P0W745"/>
<reference evidence="2 3" key="3">
    <citation type="journal article" date="2013" name="Rice">
        <title>Improvement of the Oryza sativa Nipponbare reference genome using next generation sequence and optical map data.</title>
        <authorList>
            <person name="Kawahara Y."/>
            <person name="de la Bastide M."/>
            <person name="Hamilton J.P."/>
            <person name="Kanamori H."/>
            <person name="McCombie W.R."/>
            <person name="Ouyang S."/>
            <person name="Schwartz D.C."/>
            <person name="Tanaka T."/>
            <person name="Wu J."/>
            <person name="Zhou S."/>
            <person name="Childs K.L."/>
            <person name="Davidson R.M."/>
            <person name="Lin H."/>
            <person name="Quesada-Ocampo L."/>
            <person name="Vaillancourt B."/>
            <person name="Sakai H."/>
            <person name="Lee S.S."/>
            <person name="Kim J."/>
            <person name="Numa H."/>
            <person name="Itoh T."/>
            <person name="Buell C.R."/>
            <person name="Matsumoto T."/>
        </authorList>
    </citation>
    <scope>NUCLEOTIDE SEQUENCE [LARGE SCALE GENOMIC DNA]</scope>
    <source>
        <strain evidence="3">cv. Nipponbare</strain>
    </source>
</reference>
<dbReference type="InParanoid" id="A0A0P0W745"/>
<dbReference type="EMBL" id="AP014960">
    <property type="protein sequence ID" value="BAS87958.1"/>
    <property type="molecule type" value="Genomic_DNA"/>
</dbReference>
<reference evidence="3" key="1">
    <citation type="journal article" date="2005" name="Nature">
        <title>The map-based sequence of the rice genome.</title>
        <authorList>
            <consortium name="International rice genome sequencing project (IRGSP)"/>
            <person name="Matsumoto T."/>
            <person name="Wu J."/>
            <person name="Kanamori H."/>
            <person name="Katayose Y."/>
            <person name="Fujisawa M."/>
            <person name="Namiki N."/>
            <person name="Mizuno H."/>
            <person name="Yamamoto K."/>
            <person name="Antonio B.A."/>
            <person name="Baba T."/>
            <person name="Sakata K."/>
            <person name="Nagamura Y."/>
            <person name="Aoki H."/>
            <person name="Arikawa K."/>
            <person name="Arita K."/>
            <person name="Bito T."/>
            <person name="Chiden Y."/>
            <person name="Fujitsuka N."/>
            <person name="Fukunaka R."/>
            <person name="Hamada M."/>
            <person name="Harada C."/>
            <person name="Hayashi A."/>
            <person name="Hijishita S."/>
            <person name="Honda M."/>
            <person name="Hosokawa S."/>
            <person name="Ichikawa Y."/>
            <person name="Idonuma A."/>
            <person name="Iijima M."/>
            <person name="Ikeda M."/>
            <person name="Ikeno M."/>
            <person name="Ito K."/>
            <person name="Ito S."/>
            <person name="Ito T."/>
            <person name="Ito Y."/>
            <person name="Ito Y."/>
            <person name="Iwabuchi A."/>
            <person name="Kamiya K."/>
            <person name="Karasawa W."/>
            <person name="Kurita K."/>
            <person name="Katagiri S."/>
            <person name="Kikuta A."/>
            <person name="Kobayashi H."/>
            <person name="Kobayashi N."/>
            <person name="Machita K."/>
            <person name="Maehara T."/>
            <person name="Masukawa M."/>
            <person name="Mizubayashi T."/>
            <person name="Mukai Y."/>
            <person name="Nagasaki H."/>
            <person name="Nagata Y."/>
            <person name="Naito S."/>
            <person name="Nakashima M."/>
            <person name="Nakama Y."/>
            <person name="Nakamichi Y."/>
            <person name="Nakamura M."/>
            <person name="Meguro A."/>
            <person name="Negishi M."/>
            <person name="Ohta I."/>
            <person name="Ohta T."/>
            <person name="Okamoto M."/>
            <person name="Ono N."/>
            <person name="Saji S."/>
            <person name="Sakaguchi M."/>
            <person name="Sakai K."/>
            <person name="Shibata M."/>
            <person name="Shimokawa T."/>
            <person name="Song J."/>
            <person name="Takazaki Y."/>
            <person name="Terasawa K."/>
            <person name="Tsugane M."/>
            <person name="Tsuji K."/>
            <person name="Ueda S."/>
            <person name="Waki K."/>
            <person name="Yamagata H."/>
            <person name="Yamamoto M."/>
            <person name="Yamamoto S."/>
            <person name="Yamane H."/>
            <person name="Yoshiki S."/>
            <person name="Yoshihara R."/>
            <person name="Yukawa K."/>
            <person name="Zhong H."/>
            <person name="Yano M."/>
            <person name="Yuan Q."/>
            <person name="Ouyang S."/>
            <person name="Liu J."/>
            <person name="Jones K.M."/>
            <person name="Gansberger K."/>
            <person name="Moffat K."/>
            <person name="Hill J."/>
            <person name="Bera J."/>
            <person name="Fadrosh D."/>
            <person name="Jin S."/>
            <person name="Johri S."/>
            <person name="Kim M."/>
            <person name="Overton L."/>
            <person name="Reardon M."/>
            <person name="Tsitrin T."/>
            <person name="Vuong H."/>
            <person name="Weaver B."/>
            <person name="Ciecko A."/>
            <person name="Tallon L."/>
            <person name="Jackson J."/>
            <person name="Pai G."/>
            <person name="Aken S.V."/>
            <person name="Utterback T."/>
            <person name="Reidmuller S."/>
            <person name="Feldblyum T."/>
            <person name="Hsiao J."/>
            <person name="Zismann V."/>
            <person name="Iobst S."/>
            <person name="de Vazeille A.R."/>
            <person name="Buell C.R."/>
            <person name="Ying K."/>
            <person name="Li Y."/>
            <person name="Lu T."/>
            <person name="Huang Y."/>
            <person name="Zhao Q."/>
            <person name="Feng Q."/>
            <person name="Zhang L."/>
            <person name="Zhu J."/>
            <person name="Weng Q."/>
            <person name="Mu J."/>
            <person name="Lu Y."/>
            <person name="Fan D."/>
            <person name="Liu Y."/>
            <person name="Guan J."/>
            <person name="Zhang Y."/>
            <person name="Yu S."/>
            <person name="Liu X."/>
            <person name="Zhang Y."/>
            <person name="Hong G."/>
            <person name="Han B."/>
            <person name="Choisne N."/>
            <person name="Demange N."/>
            <person name="Orjeda G."/>
            <person name="Samain S."/>
            <person name="Cattolico L."/>
            <person name="Pelletier E."/>
            <person name="Couloux A."/>
            <person name="Segurens B."/>
            <person name="Wincker P."/>
            <person name="D'Hont A."/>
            <person name="Scarpelli C."/>
            <person name="Weissenbach J."/>
            <person name="Salanoubat M."/>
            <person name="Quetier F."/>
            <person name="Yu Y."/>
            <person name="Kim H.R."/>
            <person name="Rambo T."/>
            <person name="Currie J."/>
            <person name="Collura K."/>
            <person name="Luo M."/>
            <person name="Yang T."/>
            <person name="Ammiraju J.S.S."/>
            <person name="Engler F."/>
            <person name="Soderlund C."/>
            <person name="Wing R.A."/>
            <person name="Palmer L.E."/>
            <person name="de la Bastide M."/>
            <person name="Spiegel L."/>
            <person name="Nascimento L."/>
            <person name="Zutavern T."/>
            <person name="O'Shaughnessy A."/>
            <person name="Dike S."/>
            <person name="Dedhia N."/>
            <person name="Preston R."/>
            <person name="Balija V."/>
            <person name="McCombie W.R."/>
            <person name="Chow T."/>
            <person name="Chen H."/>
            <person name="Chung M."/>
            <person name="Chen C."/>
            <person name="Shaw J."/>
            <person name="Wu H."/>
            <person name="Hsiao K."/>
            <person name="Chao Y."/>
            <person name="Chu M."/>
            <person name="Cheng C."/>
            <person name="Hour A."/>
            <person name="Lee P."/>
            <person name="Lin S."/>
            <person name="Lin Y."/>
            <person name="Liou J."/>
            <person name="Liu S."/>
            <person name="Hsing Y."/>
            <person name="Raghuvanshi S."/>
            <person name="Mohanty A."/>
            <person name="Bharti A.K."/>
            <person name="Gaur A."/>
            <person name="Gupta V."/>
            <person name="Kumar D."/>
            <person name="Ravi V."/>
            <person name="Vij S."/>
            <person name="Kapur A."/>
            <person name="Khurana P."/>
            <person name="Khurana P."/>
            <person name="Khurana J.P."/>
            <person name="Tyagi A.K."/>
            <person name="Gaikwad K."/>
            <person name="Singh A."/>
            <person name="Dalal V."/>
            <person name="Srivastava S."/>
            <person name="Dixit A."/>
            <person name="Pal A.K."/>
            <person name="Ghazi I.A."/>
            <person name="Yadav M."/>
            <person name="Pandit A."/>
            <person name="Bhargava A."/>
            <person name="Sureshbabu K."/>
            <person name="Batra K."/>
            <person name="Sharma T.R."/>
            <person name="Mohapatra T."/>
            <person name="Singh N.K."/>
            <person name="Messing J."/>
            <person name="Nelson A.B."/>
            <person name="Fuks G."/>
            <person name="Kavchok S."/>
            <person name="Keizer G."/>
            <person name="Linton E."/>
            <person name="Llaca V."/>
            <person name="Song R."/>
            <person name="Tanyolac B."/>
            <person name="Young S."/>
            <person name="Ho-Il K."/>
            <person name="Hahn J.H."/>
            <person name="Sangsakoo G."/>
            <person name="Vanavichit A."/>
            <person name="de Mattos Luiz.A.T."/>
            <person name="Zimmer P.D."/>
            <person name="Malone G."/>
            <person name="Dellagostin O."/>
            <person name="de Oliveira A.C."/>
            <person name="Bevan M."/>
            <person name="Bancroft I."/>
            <person name="Minx P."/>
            <person name="Cordum H."/>
            <person name="Wilson R."/>
            <person name="Cheng Z."/>
            <person name="Jin W."/>
            <person name="Jiang J."/>
            <person name="Leong S.A."/>
            <person name="Iwama H."/>
            <person name="Gojobori T."/>
            <person name="Itoh T."/>
            <person name="Niimura Y."/>
            <person name="Fujii Y."/>
            <person name="Habara T."/>
            <person name="Sakai H."/>
            <person name="Sato Y."/>
            <person name="Wilson G."/>
            <person name="Kumar K."/>
            <person name="McCouch S."/>
            <person name="Juretic N."/>
            <person name="Hoen D."/>
            <person name="Wright S."/>
            <person name="Bruskiewich R."/>
            <person name="Bureau T."/>
            <person name="Miyao A."/>
            <person name="Hirochika H."/>
            <person name="Nishikawa T."/>
            <person name="Kadowaki K."/>
            <person name="Sugiura M."/>
            <person name="Burr B."/>
            <person name="Sasaki T."/>
        </authorList>
    </citation>
    <scope>NUCLEOTIDE SEQUENCE [LARGE SCALE GENOMIC DNA]</scope>
    <source>
        <strain evidence="3">cv. Nipponbare</strain>
    </source>
</reference>